<dbReference type="Gene3D" id="1.20.120.330">
    <property type="entry name" value="Nucleotidyltransferases domain 2"/>
    <property type="match status" value="1"/>
</dbReference>
<comment type="caution">
    <text evidence="2">The sequence shown here is derived from an EMBL/GenBank/DDBJ whole genome shotgun (WGS) entry which is preliminary data.</text>
</comment>
<dbReference type="Proteomes" id="UP000070257">
    <property type="component" value="Unassembled WGS sequence"/>
</dbReference>
<keyword evidence="3" id="KW-1185">Reference proteome</keyword>
<feature type="domain" description="HEPN" evidence="1">
    <location>
        <begin position="11"/>
        <end position="128"/>
    </location>
</feature>
<sequence>MRTDRIALSYGRRAESRLTDARSALGRGSFPDAVRYSQECVEMSLKAVLRAVGIEYPKEHEVSTVLVSQTDRLPAVVSERVDYLAKVSSKLYDARGPAMYGDEEAGTPPEEIFTEEDARRSVGEAEEVYELCSSALEDLLQGGEA</sequence>
<dbReference type="EMBL" id="LHXT01000014">
    <property type="protein sequence ID" value="KXA98582.1"/>
    <property type="molecule type" value="Genomic_DNA"/>
</dbReference>
<evidence type="ECO:0000259" key="1">
    <source>
        <dbReference type="PROSITE" id="PS50910"/>
    </source>
</evidence>
<organism evidence="2 3">
    <name type="scientific">candidate division MSBL1 archaeon SCGC-AAA259J03</name>
    <dbReference type="NCBI Taxonomy" id="1698269"/>
    <lineage>
        <taxon>Archaea</taxon>
        <taxon>Methanobacteriati</taxon>
        <taxon>Methanobacteriota</taxon>
        <taxon>candidate division MSBL1</taxon>
    </lineage>
</organism>
<gene>
    <name evidence="2" type="ORF">AKJ39_01525</name>
</gene>
<dbReference type="InterPro" id="IPR007842">
    <property type="entry name" value="HEPN_dom"/>
</dbReference>
<accession>A0A656YWM8</accession>
<dbReference type="Pfam" id="PF05168">
    <property type="entry name" value="HEPN"/>
    <property type="match status" value="1"/>
</dbReference>
<dbReference type="SMART" id="SM00748">
    <property type="entry name" value="HEPN"/>
    <property type="match status" value="1"/>
</dbReference>
<dbReference type="PROSITE" id="PS50910">
    <property type="entry name" value="HEPN"/>
    <property type="match status" value="1"/>
</dbReference>
<dbReference type="AlphaFoldDB" id="A0A656YWM8"/>
<reference evidence="2 3" key="1">
    <citation type="journal article" date="2016" name="Sci. Rep.">
        <title>Metabolic traits of an uncultured archaeal lineage -MSBL1- from brine pools of the Red Sea.</title>
        <authorList>
            <person name="Mwirichia R."/>
            <person name="Alam I."/>
            <person name="Rashid M."/>
            <person name="Vinu M."/>
            <person name="Ba-Alawi W."/>
            <person name="Anthony Kamau A."/>
            <person name="Kamanda Ngugi D."/>
            <person name="Goker M."/>
            <person name="Klenk H.P."/>
            <person name="Bajic V."/>
            <person name="Stingl U."/>
        </authorList>
    </citation>
    <scope>NUCLEOTIDE SEQUENCE [LARGE SCALE GENOMIC DNA]</scope>
    <source>
        <strain evidence="2">SCGC-AAA259J03</strain>
    </source>
</reference>
<evidence type="ECO:0000313" key="3">
    <source>
        <dbReference type="Proteomes" id="UP000070257"/>
    </source>
</evidence>
<dbReference type="SUPFAM" id="SSF81593">
    <property type="entry name" value="Nucleotidyltransferase substrate binding subunit/domain"/>
    <property type="match status" value="1"/>
</dbReference>
<protein>
    <recommendedName>
        <fullName evidence="1">HEPN domain-containing protein</fullName>
    </recommendedName>
</protein>
<evidence type="ECO:0000313" key="2">
    <source>
        <dbReference type="EMBL" id="KXA98582.1"/>
    </source>
</evidence>
<proteinExistence type="predicted"/>
<name>A0A656YWM8_9EURY</name>